<feature type="transmembrane region" description="Helical" evidence="4">
    <location>
        <begin position="43"/>
        <end position="66"/>
    </location>
</feature>
<feature type="transmembrane region" description="Helical" evidence="4">
    <location>
        <begin position="106"/>
        <end position="127"/>
    </location>
</feature>
<keyword evidence="2 4" id="KW-1133">Transmembrane helix</keyword>
<dbReference type="AlphaFoldDB" id="A0A8J6TLW1"/>
<feature type="transmembrane region" description="Helical" evidence="4">
    <location>
        <begin position="78"/>
        <end position="100"/>
    </location>
</feature>
<feature type="transmembrane region" description="Helical" evidence="4">
    <location>
        <begin position="388"/>
        <end position="408"/>
    </location>
</feature>
<organism evidence="5 6">
    <name type="scientific">Candidatus Desulfatibia profunda</name>
    <dbReference type="NCBI Taxonomy" id="2841695"/>
    <lineage>
        <taxon>Bacteria</taxon>
        <taxon>Pseudomonadati</taxon>
        <taxon>Thermodesulfobacteriota</taxon>
        <taxon>Desulfobacteria</taxon>
        <taxon>Desulfobacterales</taxon>
        <taxon>Desulfobacterales incertae sedis</taxon>
        <taxon>Candidatus Desulfatibia</taxon>
    </lineage>
</organism>
<feature type="transmembrane region" description="Helical" evidence="4">
    <location>
        <begin position="12"/>
        <end position="37"/>
    </location>
</feature>
<feature type="transmembrane region" description="Helical" evidence="4">
    <location>
        <begin position="148"/>
        <end position="168"/>
    </location>
</feature>
<dbReference type="PANTHER" id="PTHR23526:SF2">
    <property type="entry name" value="MAJOR FACILITATOR SUPERFAMILY (MFS) PROFILE DOMAIN-CONTAINING PROTEIN"/>
    <property type="match status" value="1"/>
</dbReference>
<feature type="transmembrane region" description="Helical" evidence="4">
    <location>
        <begin position="353"/>
        <end position="376"/>
    </location>
</feature>
<evidence type="ECO:0000313" key="6">
    <source>
        <dbReference type="Proteomes" id="UP000603434"/>
    </source>
</evidence>
<feature type="transmembrane region" description="Helical" evidence="4">
    <location>
        <begin position="318"/>
        <end position="341"/>
    </location>
</feature>
<dbReference type="Proteomes" id="UP000603434">
    <property type="component" value="Unassembled WGS sequence"/>
</dbReference>
<keyword evidence="3 4" id="KW-0472">Membrane</keyword>
<name>A0A8J6TLW1_9BACT</name>
<evidence type="ECO:0000256" key="1">
    <source>
        <dbReference type="ARBA" id="ARBA00022692"/>
    </source>
</evidence>
<comment type="caution">
    <text evidence="5">The sequence shown here is derived from an EMBL/GenBank/DDBJ whole genome shotgun (WGS) entry which is preliminary data.</text>
</comment>
<dbReference type="Pfam" id="PF07690">
    <property type="entry name" value="MFS_1"/>
    <property type="match status" value="1"/>
</dbReference>
<dbReference type="CDD" id="cd06174">
    <property type="entry name" value="MFS"/>
    <property type="match status" value="1"/>
</dbReference>
<evidence type="ECO:0000256" key="4">
    <source>
        <dbReference type="SAM" id="Phobius"/>
    </source>
</evidence>
<evidence type="ECO:0000313" key="5">
    <source>
        <dbReference type="EMBL" id="MBC8360756.1"/>
    </source>
</evidence>
<dbReference type="GO" id="GO:0022857">
    <property type="term" value="F:transmembrane transporter activity"/>
    <property type="evidence" value="ECO:0007669"/>
    <property type="project" value="InterPro"/>
</dbReference>
<dbReference type="EMBL" id="JACNJH010000104">
    <property type="protein sequence ID" value="MBC8360756.1"/>
    <property type="molecule type" value="Genomic_DNA"/>
</dbReference>
<dbReference type="PANTHER" id="PTHR23526">
    <property type="entry name" value="INTEGRAL MEMBRANE TRANSPORT PROTEIN-RELATED"/>
    <property type="match status" value="1"/>
</dbReference>
<dbReference type="InterPro" id="IPR011701">
    <property type="entry name" value="MFS"/>
</dbReference>
<protein>
    <submittedName>
        <fullName evidence="5">MFS transporter</fullName>
    </submittedName>
</protein>
<feature type="transmembrane region" description="Helical" evidence="4">
    <location>
        <begin position="259"/>
        <end position="281"/>
    </location>
</feature>
<sequence length="460" mass="51340">MNFHSKTAFKNSIYDGLFANMFATLTGGVFLTGFALYLEMSDLVIGLLGSIPFLVTVFQFPASYFVSRNGHRKQVTYWGAAIARLIWIPILMTALMPFLSNVAKCLVILVLFFLSHTCNSISYVSWLSWTSDLVPDVFRGRFFGTRNMFCGLGGMVAMLFFGNILDFLKSHSPLGLPVGFSITFMSAVFFGILSLYFMKQVPDLPAARPAIRSSLRSLVYLPFSNRNFRNFLIFTFFWSFSVYFASPFFTLYFLRDLKFSYGFVAVLGIISGCADLVGMQLWGLISDKVRNKAVIQIGGWVAIFLPIAWAGVSPDNVVIPVFLHLFGSGFWAGINLCMNNLLLRISPQENKAFFLSSYGIVGGIGAAIAPVAAGLALKPLLNLDFQFFGRQIVPLQIVFLTSTLLRLLSFQLFKYIHEPEEVPLGQLVRVLRNVRGLNLATGFNSLLHPFVEITSKKDQP</sequence>
<dbReference type="InterPro" id="IPR052528">
    <property type="entry name" value="Sugar_transport-like"/>
</dbReference>
<evidence type="ECO:0000256" key="3">
    <source>
        <dbReference type="ARBA" id="ARBA00023136"/>
    </source>
</evidence>
<keyword evidence="1 4" id="KW-0812">Transmembrane</keyword>
<proteinExistence type="predicted"/>
<feature type="transmembrane region" description="Helical" evidence="4">
    <location>
        <begin position="293"/>
        <end position="312"/>
    </location>
</feature>
<feature type="transmembrane region" description="Helical" evidence="4">
    <location>
        <begin position="231"/>
        <end position="253"/>
    </location>
</feature>
<dbReference type="SUPFAM" id="SSF103473">
    <property type="entry name" value="MFS general substrate transporter"/>
    <property type="match status" value="1"/>
</dbReference>
<evidence type="ECO:0000256" key="2">
    <source>
        <dbReference type="ARBA" id="ARBA00022989"/>
    </source>
</evidence>
<dbReference type="InterPro" id="IPR036259">
    <property type="entry name" value="MFS_trans_sf"/>
</dbReference>
<gene>
    <name evidence="5" type="ORF">H8E23_05115</name>
</gene>
<accession>A0A8J6TLW1</accession>
<dbReference type="Gene3D" id="1.20.1250.20">
    <property type="entry name" value="MFS general substrate transporter like domains"/>
    <property type="match status" value="2"/>
</dbReference>
<reference evidence="5 6" key="1">
    <citation type="submission" date="2020-08" db="EMBL/GenBank/DDBJ databases">
        <title>Bridging the membrane lipid divide: bacteria of the FCB group superphylum have the potential to synthesize archaeal ether lipids.</title>
        <authorList>
            <person name="Villanueva L."/>
            <person name="Von Meijenfeldt F.A.B."/>
            <person name="Westbye A.B."/>
            <person name="Yadav S."/>
            <person name="Hopmans E.C."/>
            <person name="Dutilh B.E."/>
            <person name="Sinninghe Damste J.S."/>
        </authorList>
    </citation>
    <scope>NUCLEOTIDE SEQUENCE [LARGE SCALE GENOMIC DNA]</scope>
    <source>
        <strain evidence="5">NIOZ-UU30</strain>
    </source>
</reference>
<feature type="transmembrane region" description="Helical" evidence="4">
    <location>
        <begin position="174"/>
        <end position="198"/>
    </location>
</feature>